<sequence length="593" mass="62919">MDSITPPSGQGPTMEMLSVEGVQAGEAAASAAGPLLTAQAAAQEQPRFSARETVLTMAGVLMVMLLASLDQTIVSTAMPRIIAELQGFDRYTWVSTAYLLASTVMVPIYGKLSDLVGRKPIFLFGVVVFLLGSALSGAAQSMNQLIAFRAFQGLGAGALLPIAMAIVGDLFTPRERGKWQGLTGAIWGLSSIIGPTLGGWITQNTSWRWVFYVNLPIGILALLVLIFLMPALRGKNRQVSIDYLGAILLVLGALPLLLGFSLAGDQYDWLSPQILGLLAGAVVFLTAFLVYEARLERRQGQPIIEPGLFKNSIFTVSTIVTVIFGMGLFGSVFFIPLFVQGVVGTTATNSGLILTPLMLTSVVGSVLSGQLVSRIGKYKWIAITGMAISVVGSYLLTRLDVHSTNTDVLVAMLVLGLGMGFGMSLYTLVVQNAMPVHKIGQATSALVFFRQIGATVGLAAMGSIMTSAYQPAFDQALPAAVKQLVPARFLAAFNNPEILLSDSAQQQLQHAAAAFGPQGQRLLAIILEAVKTGLAQGIHNVFVLSFGLMVVALVAVFFLKEIKLRDRRRPQPQEAGQGQEVAAPEGGELVGLI</sequence>
<organism evidence="10 11">
    <name type="scientific">Thermogemmatispora aurantia</name>
    <dbReference type="NCBI Taxonomy" id="2045279"/>
    <lineage>
        <taxon>Bacteria</taxon>
        <taxon>Bacillati</taxon>
        <taxon>Chloroflexota</taxon>
        <taxon>Ktedonobacteria</taxon>
        <taxon>Thermogemmatisporales</taxon>
        <taxon>Thermogemmatisporaceae</taxon>
        <taxon>Thermogemmatispora</taxon>
    </lineage>
</organism>
<feature type="transmembrane region" description="Helical" evidence="8">
    <location>
        <begin position="269"/>
        <end position="291"/>
    </location>
</feature>
<feature type="transmembrane region" description="Helical" evidence="8">
    <location>
        <begin position="442"/>
        <end position="465"/>
    </location>
</feature>
<protein>
    <submittedName>
        <fullName evidence="10">MFS transporter</fullName>
    </submittedName>
</protein>
<dbReference type="Gene3D" id="1.20.1250.20">
    <property type="entry name" value="MFS general substrate transporter like domains"/>
    <property type="match status" value="1"/>
</dbReference>
<feature type="transmembrane region" description="Helical" evidence="8">
    <location>
        <begin position="537"/>
        <end position="559"/>
    </location>
</feature>
<dbReference type="NCBIfam" id="TIGR00711">
    <property type="entry name" value="efflux_EmrB"/>
    <property type="match status" value="1"/>
</dbReference>
<keyword evidence="2" id="KW-0813">Transport</keyword>
<accession>A0A5J4KA44</accession>
<feature type="transmembrane region" description="Helical" evidence="8">
    <location>
        <begin position="54"/>
        <end position="78"/>
    </location>
</feature>
<name>A0A5J4KA44_9CHLR</name>
<feature type="transmembrane region" description="Helical" evidence="8">
    <location>
        <begin position="378"/>
        <end position="396"/>
    </location>
</feature>
<evidence type="ECO:0000256" key="3">
    <source>
        <dbReference type="ARBA" id="ARBA00022475"/>
    </source>
</evidence>
<dbReference type="SUPFAM" id="SSF103473">
    <property type="entry name" value="MFS general substrate transporter"/>
    <property type="match status" value="2"/>
</dbReference>
<dbReference type="InterPro" id="IPR004638">
    <property type="entry name" value="EmrB-like"/>
</dbReference>
<dbReference type="PROSITE" id="PS50850">
    <property type="entry name" value="MFS"/>
    <property type="match status" value="1"/>
</dbReference>
<comment type="subcellular location">
    <subcellularLocation>
        <location evidence="1">Cell membrane</location>
        <topology evidence="1">Multi-pass membrane protein</topology>
    </subcellularLocation>
</comment>
<dbReference type="GO" id="GO:0022857">
    <property type="term" value="F:transmembrane transporter activity"/>
    <property type="evidence" value="ECO:0007669"/>
    <property type="project" value="InterPro"/>
</dbReference>
<dbReference type="AlphaFoldDB" id="A0A5J4KA44"/>
<dbReference type="PRINTS" id="PR01036">
    <property type="entry name" value="TCRTETB"/>
</dbReference>
<proteinExistence type="predicted"/>
<feature type="transmembrane region" description="Helical" evidence="8">
    <location>
        <begin position="243"/>
        <end position="263"/>
    </location>
</feature>
<feature type="transmembrane region" description="Helical" evidence="8">
    <location>
        <begin position="312"/>
        <end position="339"/>
    </location>
</feature>
<comment type="caution">
    <text evidence="10">The sequence shown here is derived from an EMBL/GenBank/DDBJ whole genome shotgun (WGS) entry which is preliminary data.</text>
</comment>
<dbReference type="PANTHER" id="PTHR23501:SF197">
    <property type="entry name" value="COMD"/>
    <property type="match status" value="1"/>
</dbReference>
<dbReference type="InterPro" id="IPR011701">
    <property type="entry name" value="MFS"/>
</dbReference>
<reference evidence="10 11" key="1">
    <citation type="journal article" date="2019" name="Int. J. Syst. Evol. Microbiol.">
        <title>Thermogemmatispora aurantia sp. nov. and Thermogemmatispora argillosa sp. nov., within the class Ktedonobacteria, and emended description of the genus Thermogemmatispora.</title>
        <authorList>
            <person name="Zheng Y."/>
            <person name="Wang C.M."/>
            <person name="Sakai Y."/>
            <person name="Abe K."/>
            <person name="Yokota A."/>
            <person name="Yabe S."/>
        </authorList>
    </citation>
    <scope>NUCLEOTIDE SEQUENCE [LARGE SCALE GENOMIC DNA]</scope>
    <source>
        <strain evidence="10 11">A1-2</strain>
    </source>
</reference>
<dbReference type="InterPro" id="IPR036259">
    <property type="entry name" value="MFS_trans_sf"/>
</dbReference>
<keyword evidence="5 8" id="KW-1133">Transmembrane helix</keyword>
<evidence type="ECO:0000256" key="8">
    <source>
        <dbReference type="SAM" id="Phobius"/>
    </source>
</evidence>
<keyword evidence="4 8" id="KW-0812">Transmembrane</keyword>
<dbReference type="RefSeq" id="WP_228026428.1">
    <property type="nucleotide sequence ID" value="NZ_BKZV01000003.1"/>
</dbReference>
<dbReference type="Pfam" id="PF07690">
    <property type="entry name" value="MFS_1"/>
    <property type="match status" value="1"/>
</dbReference>
<dbReference type="EMBL" id="BKZV01000003">
    <property type="protein sequence ID" value="GER83952.1"/>
    <property type="molecule type" value="Genomic_DNA"/>
</dbReference>
<evidence type="ECO:0000256" key="1">
    <source>
        <dbReference type="ARBA" id="ARBA00004651"/>
    </source>
</evidence>
<dbReference type="CDD" id="cd17502">
    <property type="entry name" value="MFS_Azr1_MDR_like"/>
    <property type="match status" value="1"/>
</dbReference>
<keyword evidence="11" id="KW-1185">Reference proteome</keyword>
<feature type="domain" description="Major facilitator superfamily (MFS) profile" evidence="9">
    <location>
        <begin position="56"/>
        <end position="564"/>
    </location>
</feature>
<dbReference type="FunFam" id="1.20.1720.10:FF:000004">
    <property type="entry name" value="EmrB/QacA family drug resistance transporter"/>
    <property type="match status" value="1"/>
</dbReference>
<evidence type="ECO:0000259" key="9">
    <source>
        <dbReference type="PROSITE" id="PS50850"/>
    </source>
</evidence>
<evidence type="ECO:0000256" key="6">
    <source>
        <dbReference type="ARBA" id="ARBA00023136"/>
    </source>
</evidence>
<dbReference type="Gene3D" id="1.20.1720.10">
    <property type="entry name" value="Multidrug resistance protein D"/>
    <property type="match status" value="1"/>
</dbReference>
<evidence type="ECO:0000256" key="7">
    <source>
        <dbReference type="SAM" id="MobiDB-lite"/>
    </source>
</evidence>
<evidence type="ECO:0000256" key="2">
    <source>
        <dbReference type="ARBA" id="ARBA00022448"/>
    </source>
</evidence>
<feature type="transmembrane region" description="Helical" evidence="8">
    <location>
        <begin position="90"/>
        <end position="109"/>
    </location>
</feature>
<feature type="transmembrane region" description="Helical" evidence="8">
    <location>
        <begin position="351"/>
        <end position="371"/>
    </location>
</feature>
<evidence type="ECO:0000256" key="5">
    <source>
        <dbReference type="ARBA" id="ARBA00022989"/>
    </source>
</evidence>
<dbReference type="InterPro" id="IPR020846">
    <property type="entry name" value="MFS_dom"/>
</dbReference>
<feature type="transmembrane region" description="Helical" evidence="8">
    <location>
        <begin position="151"/>
        <end position="172"/>
    </location>
</feature>
<evidence type="ECO:0000313" key="10">
    <source>
        <dbReference type="EMBL" id="GER83952.1"/>
    </source>
</evidence>
<dbReference type="PANTHER" id="PTHR23501">
    <property type="entry name" value="MAJOR FACILITATOR SUPERFAMILY"/>
    <property type="match status" value="1"/>
</dbReference>
<evidence type="ECO:0000256" key="4">
    <source>
        <dbReference type="ARBA" id="ARBA00022692"/>
    </source>
</evidence>
<feature type="transmembrane region" description="Helical" evidence="8">
    <location>
        <begin position="408"/>
        <end position="430"/>
    </location>
</feature>
<keyword evidence="3" id="KW-1003">Cell membrane</keyword>
<evidence type="ECO:0000313" key="11">
    <source>
        <dbReference type="Proteomes" id="UP000334820"/>
    </source>
</evidence>
<feature type="transmembrane region" description="Helical" evidence="8">
    <location>
        <begin position="209"/>
        <end position="231"/>
    </location>
</feature>
<dbReference type="GO" id="GO:0005886">
    <property type="term" value="C:plasma membrane"/>
    <property type="evidence" value="ECO:0007669"/>
    <property type="project" value="UniProtKB-SubCell"/>
</dbReference>
<gene>
    <name evidence="10" type="ORF">KTAU_25890</name>
</gene>
<feature type="transmembrane region" description="Helical" evidence="8">
    <location>
        <begin position="184"/>
        <end position="203"/>
    </location>
</feature>
<feature type="region of interest" description="Disordered" evidence="7">
    <location>
        <begin position="569"/>
        <end position="593"/>
    </location>
</feature>
<keyword evidence="6 8" id="KW-0472">Membrane</keyword>
<feature type="transmembrane region" description="Helical" evidence="8">
    <location>
        <begin position="121"/>
        <end position="139"/>
    </location>
</feature>
<dbReference type="Proteomes" id="UP000334820">
    <property type="component" value="Unassembled WGS sequence"/>
</dbReference>